<keyword evidence="8 9" id="KW-0460">Magnesium</keyword>
<reference evidence="12" key="1">
    <citation type="submission" date="2016-10" db="EMBL/GenBank/DDBJ databases">
        <authorList>
            <person name="Varghese N."/>
            <person name="Submissions S."/>
        </authorList>
    </citation>
    <scope>NUCLEOTIDE SEQUENCE [LARGE SCALE GENOMIC DNA]</scope>
    <source>
        <strain evidence="12">DSM 16858</strain>
    </source>
</reference>
<dbReference type="EC" id="2.7.2.1" evidence="9"/>
<feature type="binding site" evidence="9">
    <location>
        <begin position="322"/>
        <end position="326"/>
    </location>
    <ligand>
        <name>ATP</name>
        <dbReference type="ChEBI" id="CHEBI:30616"/>
    </ligand>
</feature>
<feature type="binding site" evidence="9">
    <location>
        <begin position="199"/>
        <end position="203"/>
    </location>
    <ligand>
        <name>ATP</name>
        <dbReference type="ChEBI" id="CHEBI:30616"/>
    </ligand>
</feature>
<evidence type="ECO:0000256" key="10">
    <source>
        <dbReference type="RuleBase" id="RU003835"/>
    </source>
</evidence>
<feature type="site" description="Transition state stabilizer" evidence="9">
    <location>
        <position position="176"/>
    </location>
</feature>
<dbReference type="Gene3D" id="3.30.420.40">
    <property type="match status" value="2"/>
</dbReference>
<dbReference type="GO" id="GO:0000287">
    <property type="term" value="F:magnesium ion binding"/>
    <property type="evidence" value="ECO:0007669"/>
    <property type="project" value="UniProtKB-UniRule"/>
</dbReference>
<comment type="similarity">
    <text evidence="1 9 10">Belongs to the acetokinase family.</text>
</comment>
<keyword evidence="5 9" id="KW-0547">Nucleotide-binding</keyword>
<evidence type="ECO:0000256" key="3">
    <source>
        <dbReference type="ARBA" id="ARBA00022679"/>
    </source>
</evidence>
<comment type="subcellular location">
    <subcellularLocation>
        <location evidence="9">Cytoplasm</location>
    </subcellularLocation>
</comment>
<dbReference type="AlphaFoldDB" id="A0A1I0KY99"/>
<dbReference type="Proteomes" id="UP000199181">
    <property type="component" value="Unassembled WGS sequence"/>
</dbReference>
<comment type="function">
    <text evidence="9">Catalyzes the formation of acetyl phosphate from acetate and ATP. Can also catalyze the reverse reaction.</text>
</comment>
<proteinExistence type="inferred from homology"/>
<dbReference type="InterPro" id="IPR004372">
    <property type="entry name" value="Ac/propionate_kinase"/>
</dbReference>
<keyword evidence="7 9" id="KW-0067">ATP-binding</keyword>
<evidence type="ECO:0000256" key="1">
    <source>
        <dbReference type="ARBA" id="ARBA00008748"/>
    </source>
</evidence>
<evidence type="ECO:0000256" key="2">
    <source>
        <dbReference type="ARBA" id="ARBA00022490"/>
    </source>
</evidence>
<feature type="binding site" evidence="9">
    <location>
        <position position="9"/>
    </location>
    <ligand>
        <name>Mg(2+)</name>
        <dbReference type="ChEBI" id="CHEBI:18420"/>
    </ligand>
</feature>
<keyword evidence="2 9" id="KW-0963">Cytoplasm</keyword>
<evidence type="ECO:0000313" key="12">
    <source>
        <dbReference type="Proteomes" id="UP000199181"/>
    </source>
</evidence>
<protein>
    <recommendedName>
        <fullName evidence="9">Acetate kinase</fullName>
        <ecNumber evidence="9">2.7.2.1</ecNumber>
    </recommendedName>
    <alternativeName>
        <fullName evidence="9">Acetokinase</fullName>
    </alternativeName>
</protein>
<keyword evidence="3 9" id="KW-0808">Transferase</keyword>
<gene>
    <name evidence="9" type="primary">ackA</name>
    <name evidence="11" type="ORF">SAMN05443639_115134</name>
</gene>
<dbReference type="PIRSF" id="PIRSF000722">
    <property type="entry name" value="Acetate_prop_kin"/>
    <property type="match status" value="1"/>
</dbReference>
<dbReference type="GO" id="GO:0006085">
    <property type="term" value="P:acetyl-CoA biosynthetic process"/>
    <property type="evidence" value="ECO:0007669"/>
    <property type="project" value="UniProtKB-UniRule"/>
</dbReference>
<dbReference type="PROSITE" id="PS01075">
    <property type="entry name" value="ACETATE_KINASE_1"/>
    <property type="match status" value="1"/>
</dbReference>
<keyword evidence="4 9" id="KW-0479">Metal-binding</keyword>
<evidence type="ECO:0000256" key="6">
    <source>
        <dbReference type="ARBA" id="ARBA00022777"/>
    </source>
</evidence>
<comment type="catalytic activity">
    <reaction evidence="9">
        <text>acetate + ATP = acetyl phosphate + ADP</text>
        <dbReference type="Rhea" id="RHEA:11352"/>
        <dbReference type="ChEBI" id="CHEBI:22191"/>
        <dbReference type="ChEBI" id="CHEBI:30089"/>
        <dbReference type="ChEBI" id="CHEBI:30616"/>
        <dbReference type="ChEBI" id="CHEBI:456216"/>
        <dbReference type="EC" id="2.7.2.1"/>
    </reaction>
</comment>
<dbReference type="GO" id="GO:0006083">
    <property type="term" value="P:acetate metabolic process"/>
    <property type="evidence" value="ECO:0007669"/>
    <property type="project" value="TreeGrafter"/>
</dbReference>
<comment type="pathway">
    <text evidence="9">Metabolic intermediate biosynthesis; acetyl-CoA biosynthesis; acetyl-CoA from acetate: step 1/2.</text>
</comment>
<dbReference type="SUPFAM" id="SSF53067">
    <property type="entry name" value="Actin-like ATPase domain"/>
    <property type="match status" value="2"/>
</dbReference>
<evidence type="ECO:0000313" key="11">
    <source>
        <dbReference type="EMBL" id="SEU30703.1"/>
    </source>
</evidence>
<evidence type="ECO:0000256" key="8">
    <source>
        <dbReference type="ARBA" id="ARBA00022842"/>
    </source>
</evidence>
<dbReference type="GO" id="GO:0005829">
    <property type="term" value="C:cytosol"/>
    <property type="evidence" value="ECO:0007669"/>
    <property type="project" value="TreeGrafter"/>
</dbReference>
<dbReference type="HAMAP" id="MF_00020">
    <property type="entry name" value="Acetate_kinase"/>
    <property type="match status" value="1"/>
</dbReference>
<feature type="site" description="Transition state stabilizer" evidence="9">
    <location>
        <position position="232"/>
    </location>
</feature>
<dbReference type="EMBL" id="FOIJ01000015">
    <property type="protein sequence ID" value="SEU30703.1"/>
    <property type="molecule type" value="Genomic_DNA"/>
</dbReference>
<dbReference type="GO" id="GO:0008776">
    <property type="term" value="F:acetate kinase activity"/>
    <property type="evidence" value="ECO:0007669"/>
    <property type="project" value="UniProtKB-UniRule"/>
</dbReference>
<evidence type="ECO:0000256" key="9">
    <source>
        <dbReference type="HAMAP-Rule" id="MF_00020"/>
    </source>
</evidence>
<dbReference type="Pfam" id="PF00871">
    <property type="entry name" value="Acetate_kinase"/>
    <property type="match status" value="1"/>
</dbReference>
<dbReference type="UniPathway" id="UPA00340">
    <property type="reaction ID" value="UER00458"/>
</dbReference>
<feature type="binding site" evidence="9">
    <location>
        <position position="366"/>
    </location>
    <ligand>
        <name>Mg(2+)</name>
        <dbReference type="ChEBI" id="CHEBI:18420"/>
    </ligand>
</feature>
<evidence type="ECO:0000256" key="5">
    <source>
        <dbReference type="ARBA" id="ARBA00022741"/>
    </source>
</evidence>
<feature type="binding site" evidence="9">
    <location>
        <position position="88"/>
    </location>
    <ligand>
        <name>substrate</name>
    </ligand>
</feature>
<keyword evidence="12" id="KW-1185">Reference proteome</keyword>
<dbReference type="PRINTS" id="PR00471">
    <property type="entry name" value="ACETATEKNASE"/>
</dbReference>
<dbReference type="InterPro" id="IPR043129">
    <property type="entry name" value="ATPase_NBD"/>
</dbReference>
<dbReference type="PROSITE" id="PS01076">
    <property type="entry name" value="ACETATE_KINASE_2"/>
    <property type="match status" value="1"/>
</dbReference>
<feature type="active site" description="Proton donor/acceptor" evidence="9">
    <location>
        <position position="145"/>
    </location>
</feature>
<comment type="cofactor">
    <cofactor evidence="9">
        <name>Mg(2+)</name>
        <dbReference type="ChEBI" id="CHEBI:18420"/>
    </cofactor>
    <cofactor evidence="9">
        <name>Mn(2+)</name>
        <dbReference type="ChEBI" id="CHEBI:29035"/>
    </cofactor>
    <text evidence="9">Mg(2+). Can also accept Mn(2+).</text>
</comment>
<evidence type="ECO:0000256" key="7">
    <source>
        <dbReference type="ARBA" id="ARBA00022840"/>
    </source>
</evidence>
<dbReference type="InterPro" id="IPR023865">
    <property type="entry name" value="Aliphatic_acid_kinase_CS"/>
</dbReference>
<name>A0A1I0KY99_9BACT</name>
<sequence length="380" mass="39596">MKGTLLVINSGSSSLKFGLYPARGEALLFKGSAVHIGGAHGKLSIRDGAGTQVLSEAASHPSQEEAFRAAVSRLETFHPGAPVAIGHRLVHGGPHLRQHQALTPEVLQALEGATHFAPLHIPPALELIRAVQKRYPGVPQFACFDTAFHATLPEEASAYALPRAYREQGVQRYGFHGLSYESIVAQLRPGVPARTVVAHLGSGASLAALEHGTSVDTSMGLTPTGGIPMASRTGDLDPGVLLWLMRSARLDVDALESLVNHDAGLKGLSGGSPDMQALTQTAASGDTAAALAISVFTRSVAKTVGAYAAVLGGLDLLVFTGGVGENSHEIRQQVCARLGHLGIALDDASPPPAGSRCAVRVLPSDEEGRIAHHVRRLLSS</sequence>
<dbReference type="GO" id="GO:0005524">
    <property type="term" value="F:ATP binding"/>
    <property type="evidence" value="ECO:0007669"/>
    <property type="project" value="UniProtKB-KW"/>
</dbReference>
<dbReference type="NCBIfam" id="TIGR00016">
    <property type="entry name" value="ackA"/>
    <property type="match status" value="1"/>
</dbReference>
<dbReference type="RefSeq" id="WP_093524692.1">
    <property type="nucleotide sequence ID" value="NZ_FOIJ01000015.1"/>
</dbReference>
<comment type="caution">
    <text evidence="9">Lacks conserved residue(s) required for the propagation of feature annotation.</text>
</comment>
<dbReference type="PANTHER" id="PTHR21060">
    <property type="entry name" value="ACETATE KINASE"/>
    <property type="match status" value="1"/>
</dbReference>
<keyword evidence="6 9" id="KW-0418">Kinase</keyword>
<organism evidence="11 12">
    <name type="scientific">Stigmatella erecta</name>
    <dbReference type="NCBI Taxonomy" id="83460"/>
    <lineage>
        <taxon>Bacteria</taxon>
        <taxon>Pseudomonadati</taxon>
        <taxon>Myxococcota</taxon>
        <taxon>Myxococcia</taxon>
        <taxon>Myxococcales</taxon>
        <taxon>Cystobacterineae</taxon>
        <taxon>Archangiaceae</taxon>
        <taxon>Stigmatella</taxon>
    </lineage>
</organism>
<feature type="binding site" evidence="9">
    <location>
        <position position="16"/>
    </location>
    <ligand>
        <name>ATP</name>
        <dbReference type="ChEBI" id="CHEBI:30616"/>
    </ligand>
</feature>
<evidence type="ECO:0000256" key="4">
    <source>
        <dbReference type="ARBA" id="ARBA00022723"/>
    </source>
</evidence>
<dbReference type="PANTHER" id="PTHR21060:SF21">
    <property type="entry name" value="ACETATE KINASE"/>
    <property type="match status" value="1"/>
</dbReference>
<comment type="subunit">
    <text evidence="9">Homodimer.</text>
</comment>
<dbReference type="InterPro" id="IPR000890">
    <property type="entry name" value="Aliphatic_acid_kin_short-chain"/>
</dbReference>
<accession>A0A1I0KY99</accession>